<evidence type="ECO:0000313" key="7">
    <source>
        <dbReference type="Proteomes" id="UP000006048"/>
    </source>
</evidence>
<keyword evidence="2" id="KW-1133">Transmembrane helix</keyword>
<dbReference type="NCBIfam" id="TIGR00254">
    <property type="entry name" value="GGDEF"/>
    <property type="match status" value="1"/>
</dbReference>
<evidence type="ECO:0000259" key="5">
    <source>
        <dbReference type="PROSITE" id="PS50887"/>
    </source>
</evidence>
<dbReference type="CDD" id="cd00130">
    <property type="entry name" value="PAS"/>
    <property type="match status" value="1"/>
</dbReference>
<keyword evidence="2" id="KW-0472">Membrane</keyword>
<dbReference type="FunFam" id="3.20.20.450:FF:000001">
    <property type="entry name" value="Cyclic di-GMP phosphodiesterase yahA"/>
    <property type="match status" value="1"/>
</dbReference>
<dbReference type="PANTHER" id="PTHR44757:SF2">
    <property type="entry name" value="BIOFILM ARCHITECTURE MAINTENANCE PROTEIN MBAA"/>
    <property type="match status" value="1"/>
</dbReference>
<feature type="transmembrane region" description="Helical" evidence="2">
    <location>
        <begin position="112"/>
        <end position="130"/>
    </location>
</feature>
<dbReference type="InterPro" id="IPR035919">
    <property type="entry name" value="EAL_sf"/>
</dbReference>
<dbReference type="InterPro" id="IPR035965">
    <property type="entry name" value="PAS-like_dom_sf"/>
</dbReference>
<keyword evidence="2" id="KW-0812">Transmembrane</keyword>
<dbReference type="Proteomes" id="UP000006048">
    <property type="component" value="Chromosome"/>
</dbReference>
<evidence type="ECO:0000256" key="2">
    <source>
        <dbReference type="SAM" id="Phobius"/>
    </source>
</evidence>
<dbReference type="SUPFAM" id="SSF141868">
    <property type="entry name" value="EAL domain-like"/>
    <property type="match status" value="1"/>
</dbReference>
<evidence type="ECO:0000313" key="6">
    <source>
        <dbReference type="EMBL" id="AFM11401.1"/>
    </source>
</evidence>
<feature type="transmembrane region" description="Helical" evidence="2">
    <location>
        <begin position="158"/>
        <end position="176"/>
    </location>
</feature>
<dbReference type="STRING" id="869212.Turpa_0750"/>
<dbReference type="HOGENOM" id="CLU_000445_70_49_12"/>
<dbReference type="FunFam" id="3.30.70.270:FF:000001">
    <property type="entry name" value="Diguanylate cyclase domain protein"/>
    <property type="match status" value="1"/>
</dbReference>
<dbReference type="PROSITE" id="PS50883">
    <property type="entry name" value="EAL"/>
    <property type="match status" value="1"/>
</dbReference>
<dbReference type="SUPFAM" id="SSF55073">
    <property type="entry name" value="Nucleotide cyclase"/>
    <property type="match status" value="1"/>
</dbReference>
<dbReference type="GO" id="GO:0071111">
    <property type="term" value="F:cyclic-guanylate-specific phosphodiesterase activity"/>
    <property type="evidence" value="ECO:0007669"/>
    <property type="project" value="UniProtKB-EC"/>
</dbReference>
<dbReference type="Gene3D" id="3.30.450.20">
    <property type="entry name" value="PAS domain"/>
    <property type="match status" value="1"/>
</dbReference>
<feature type="domain" description="EAL" evidence="4">
    <location>
        <begin position="550"/>
        <end position="801"/>
    </location>
</feature>
<dbReference type="NCBIfam" id="TIGR00229">
    <property type="entry name" value="sensory_box"/>
    <property type="match status" value="1"/>
</dbReference>
<dbReference type="CDD" id="cd01948">
    <property type="entry name" value="EAL"/>
    <property type="match status" value="1"/>
</dbReference>
<evidence type="ECO:0000256" key="1">
    <source>
        <dbReference type="ARBA" id="ARBA00051114"/>
    </source>
</evidence>
<feature type="transmembrane region" description="Helical" evidence="2">
    <location>
        <begin position="88"/>
        <end position="105"/>
    </location>
</feature>
<feature type="domain" description="GGDEF" evidence="5">
    <location>
        <begin position="400"/>
        <end position="541"/>
    </location>
</feature>
<name>I4B294_TURPD</name>
<dbReference type="InterPro" id="IPR000160">
    <property type="entry name" value="GGDEF_dom"/>
</dbReference>
<dbReference type="InterPro" id="IPR001633">
    <property type="entry name" value="EAL_dom"/>
</dbReference>
<dbReference type="InterPro" id="IPR029787">
    <property type="entry name" value="Nucleotide_cyclase"/>
</dbReference>
<dbReference type="CDD" id="cd01949">
    <property type="entry name" value="GGDEF"/>
    <property type="match status" value="1"/>
</dbReference>
<evidence type="ECO:0000259" key="3">
    <source>
        <dbReference type="PROSITE" id="PS50112"/>
    </source>
</evidence>
<feature type="domain" description="PAS" evidence="3">
    <location>
        <begin position="239"/>
        <end position="283"/>
    </location>
</feature>
<dbReference type="InterPro" id="IPR043128">
    <property type="entry name" value="Rev_trsase/Diguanyl_cyclase"/>
</dbReference>
<reference evidence="6 7" key="1">
    <citation type="submission" date="2012-06" db="EMBL/GenBank/DDBJ databases">
        <title>The complete chromosome of genome of Turneriella parva DSM 21527.</title>
        <authorList>
            <consortium name="US DOE Joint Genome Institute (JGI-PGF)"/>
            <person name="Lucas S."/>
            <person name="Han J."/>
            <person name="Lapidus A."/>
            <person name="Bruce D."/>
            <person name="Goodwin L."/>
            <person name="Pitluck S."/>
            <person name="Peters L."/>
            <person name="Kyrpides N."/>
            <person name="Mavromatis K."/>
            <person name="Ivanova N."/>
            <person name="Mikhailova N."/>
            <person name="Chertkov O."/>
            <person name="Detter J.C."/>
            <person name="Tapia R."/>
            <person name="Han C."/>
            <person name="Land M."/>
            <person name="Hauser L."/>
            <person name="Markowitz V."/>
            <person name="Cheng J.-F."/>
            <person name="Hugenholtz P."/>
            <person name="Woyke T."/>
            <person name="Wu D."/>
            <person name="Gronow S."/>
            <person name="Wellnitz S."/>
            <person name="Brambilla E."/>
            <person name="Klenk H.-P."/>
            <person name="Eisen J.A."/>
        </authorList>
    </citation>
    <scope>NUCLEOTIDE SEQUENCE [LARGE SCALE GENOMIC DNA]</scope>
    <source>
        <strain evidence="7">ATCC BAA-1111 / DSM 21527 / NCTC 11395 / H</strain>
    </source>
</reference>
<dbReference type="AlphaFoldDB" id="I4B294"/>
<dbReference type="PROSITE" id="PS50887">
    <property type="entry name" value="GGDEF"/>
    <property type="match status" value="1"/>
</dbReference>
<comment type="catalytic activity">
    <reaction evidence="1">
        <text>3',3'-c-di-GMP + H2O = 5'-phosphoguanylyl(3'-&gt;5')guanosine + H(+)</text>
        <dbReference type="Rhea" id="RHEA:24902"/>
        <dbReference type="ChEBI" id="CHEBI:15377"/>
        <dbReference type="ChEBI" id="CHEBI:15378"/>
        <dbReference type="ChEBI" id="CHEBI:58754"/>
        <dbReference type="ChEBI" id="CHEBI:58805"/>
        <dbReference type="EC" id="3.1.4.52"/>
    </reaction>
    <physiologicalReaction direction="left-to-right" evidence="1">
        <dbReference type="Rhea" id="RHEA:24903"/>
    </physiologicalReaction>
</comment>
<dbReference type="Pfam" id="PF13188">
    <property type="entry name" value="PAS_8"/>
    <property type="match status" value="1"/>
</dbReference>
<dbReference type="PANTHER" id="PTHR44757">
    <property type="entry name" value="DIGUANYLATE CYCLASE DGCP"/>
    <property type="match status" value="1"/>
</dbReference>
<dbReference type="SMART" id="SM00091">
    <property type="entry name" value="PAS"/>
    <property type="match status" value="1"/>
</dbReference>
<accession>I4B294</accession>
<dbReference type="InterPro" id="IPR052155">
    <property type="entry name" value="Biofilm_reg_signaling"/>
</dbReference>
<dbReference type="GO" id="GO:0071732">
    <property type="term" value="P:cellular response to nitric oxide"/>
    <property type="evidence" value="ECO:0007669"/>
    <property type="project" value="UniProtKB-ARBA"/>
</dbReference>
<dbReference type="KEGG" id="tpx:Turpa_0750"/>
<dbReference type="Pfam" id="PF00990">
    <property type="entry name" value="GGDEF"/>
    <property type="match status" value="1"/>
</dbReference>
<dbReference type="InterPro" id="IPR000014">
    <property type="entry name" value="PAS"/>
</dbReference>
<dbReference type="Pfam" id="PF00563">
    <property type="entry name" value="EAL"/>
    <property type="match status" value="1"/>
</dbReference>
<feature type="transmembrane region" description="Helical" evidence="2">
    <location>
        <begin position="64"/>
        <end position="82"/>
    </location>
</feature>
<dbReference type="PROSITE" id="PS50112">
    <property type="entry name" value="PAS"/>
    <property type="match status" value="1"/>
</dbReference>
<dbReference type="PATRIC" id="fig|869212.3.peg.725"/>
<organism evidence="6 7">
    <name type="scientific">Turneriella parva (strain ATCC BAA-1111 / DSM 21527 / NCTC 11395 / H)</name>
    <name type="common">Leptospira parva</name>
    <dbReference type="NCBI Taxonomy" id="869212"/>
    <lineage>
        <taxon>Bacteria</taxon>
        <taxon>Pseudomonadati</taxon>
        <taxon>Spirochaetota</taxon>
        <taxon>Spirochaetia</taxon>
        <taxon>Leptospirales</taxon>
        <taxon>Leptospiraceae</taxon>
        <taxon>Turneriella</taxon>
    </lineage>
</organism>
<feature type="transmembrane region" description="Helical" evidence="2">
    <location>
        <begin position="196"/>
        <end position="219"/>
    </location>
</feature>
<dbReference type="SMART" id="SM00267">
    <property type="entry name" value="GGDEF"/>
    <property type="match status" value="1"/>
</dbReference>
<gene>
    <name evidence="6" type="ordered locus">Turpa_0750</name>
</gene>
<proteinExistence type="predicted"/>
<dbReference type="SUPFAM" id="SSF55785">
    <property type="entry name" value="PYP-like sensor domain (PAS domain)"/>
    <property type="match status" value="1"/>
</dbReference>
<protein>
    <submittedName>
        <fullName evidence="6">Diguanylate cyclase/phosphodiesterase with PAS/PAC sensor(S)</fullName>
    </submittedName>
</protein>
<dbReference type="EMBL" id="CP002959">
    <property type="protein sequence ID" value="AFM11401.1"/>
    <property type="molecule type" value="Genomic_DNA"/>
</dbReference>
<evidence type="ECO:0000259" key="4">
    <source>
        <dbReference type="PROSITE" id="PS50883"/>
    </source>
</evidence>
<sequence length="801" mass="89560">MGFHSPKWKELPIRLYTKRRAPYIEGSVKLFKRQILPAQTTISASTIVGENYQNLWKLRLLTQALWIVAVGSILMIGLWLIRVGRLDVGGTLGLVMLFANLAVLGKRSSWQLKGVVLIAELTIVGMYFPLLIGLRYTALSIAGAGVMVSAAFFNRRSAFALIAIDAALILLYGHLAQTGRIFPQTAPLADETIFLAWLKSAIVFVTVGSMLTVLIGGLVDSLESGAVRLRRLSDIAAASELKYRQLVDSAPEAIVLLDIESGKFIDVNPQAEKLLGYTAQELLQIGPIDLSPQKQENGRESAELAREYIASAIAGETPVFEWLHHDRDGVLLPCEVRLQRLETADGIFIRGTMIDIRERRKAQAIIQSLALYDNLTGLPNRKLFQDRLRHAIATSERDHKYSALFFIDVDNFKNINDSSGHASGDYLLTVVAERITACVGEGDTVARWGGDEFVVIAENLSESLTQAGKSAELIGEKILSALRDPIENPHQRGQFFQNTVSIGMTLLYGHIHTPEELLKRADIAMYQAKLAGKNRQRNFDVDMQKQVEERLALEGDLRRAVQKSQFVLHLQAQYNNDRRIFGAEVLVRWLHPQRGLILPGEFIAVAEETGDIVEIGKWIIETACRQLKSWQGNEKFRNLVLAINVSPRQFHDQSFVDFVSEAITRWQIDPTLLKLEITESLMLDNIEVALEKMAMLRESGVSFSLDDFGTGYSSLSYLKRLPLSQLKIDQSFVRDVAREKNDATLVRTIIGMAENLNLSVIAEGVEEEAQLHLLAKMGCHAYQGYFFSRPVALTEFEQLFV</sequence>
<dbReference type="Gene3D" id="3.20.20.450">
    <property type="entry name" value="EAL domain"/>
    <property type="match status" value="1"/>
</dbReference>
<dbReference type="Gene3D" id="3.30.70.270">
    <property type="match status" value="1"/>
</dbReference>
<keyword evidence="7" id="KW-1185">Reference proteome</keyword>
<dbReference type="SMART" id="SM00052">
    <property type="entry name" value="EAL"/>
    <property type="match status" value="1"/>
</dbReference>